<reference evidence="2 3" key="1">
    <citation type="submission" date="2014-04" db="EMBL/GenBank/DDBJ databases">
        <title>Genome study of Napier grass stunt phytoplasma.</title>
        <authorList>
            <person name="Kawicha P."/>
            <person name="Dickinson M."/>
            <person name="Hodgetts J."/>
        </authorList>
    </citation>
    <scope>NUCLEOTIDE SEQUENCE [LARGE SCALE GENOMIC DNA]</scope>
    <source>
        <strain evidence="2 3">NGS-S10</strain>
    </source>
</reference>
<dbReference type="Proteomes" id="UP000249343">
    <property type="component" value="Unassembled WGS sequence"/>
</dbReference>
<dbReference type="AlphaFoldDB" id="A0A328IHB6"/>
<proteinExistence type="predicted"/>
<feature type="domain" description="Toprim" evidence="1">
    <location>
        <begin position="1"/>
        <end position="59"/>
    </location>
</feature>
<gene>
    <name evidence="2" type="ORF">DH96_02530</name>
</gene>
<keyword evidence="3" id="KW-1185">Reference proteome</keyword>
<comment type="caution">
    <text evidence="2">The sequence shown here is derived from an EMBL/GenBank/DDBJ whole genome shotgun (WGS) entry which is preliminary data.</text>
</comment>
<dbReference type="Pfam" id="PF13155">
    <property type="entry name" value="Toprim_2"/>
    <property type="match status" value="1"/>
</dbReference>
<evidence type="ECO:0000313" key="3">
    <source>
        <dbReference type="Proteomes" id="UP000249343"/>
    </source>
</evidence>
<accession>A0A328IHB6</accession>
<dbReference type="EMBL" id="JHUK01000009">
    <property type="protein sequence ID" value="RAM55446.1"/>
    <property type="molecule type" value="Genomic_DNA"/>
</dbReference>
<dbReference type="Gene3D" id="3.40.1360.10">
    <property type="match status" value="1"/>
</dbReference>
<sequence length="91" mass="10807">MITITQYLSETVIRLLKKYQIKVLISLDNDEAGEKNALRIKKQLEENKIINEIKKINNNKINKINKKYLNCKDADDLLRKHTLKAYQMIYL</sequence>
<evidence type="ECO:0000313" key="2">
    <source>
        <dbReference type="EMBL" id="RAM55446.1"/>
    </source>
</evidence>
<name>A0A328IHB6_9MOLU</name>
<evidence type="ECO:0000259" key="1">
    <source>
        <dbReference type="PROSITE" id="PS50880"/>
    </source>
</evidence>
<dbReference type="SUPFAM" id="SSF56731">
    <property type="entry name" value="DNA primase core"/>
    <property type="match status" value="1"/>
</dbReference>
<protein>
    <recommendedName>
        <fullName evidence="1">Toprim domain-containing protein</fullName>
    </recommendedName>
</protein>
<dbReference type="InterPro" id="IPR006171">
    <property type="entry name" value="TOPRIM_dom"/>
</dbReference>
<organism evidence="2 3">
    <name type="scientific">Candidatus Phytoplasma oryzae</name>
    <dbReference type="NCBI Taxonomy" id="203274"/>
    <lineage>
        <taxon>Bacteria</taxon>
        <taxon>Bacillati</taxon>
        <taxon>Mycoplasmatota</taxon>
        <taxon>Mollicutes</taxon>
        <taxon>Acholeplasmatales</taxon>
        <taxon>Acholeplasmataceae</taxon>
        <taxon>Candidatus Phytoplasma</taxon>
        <taxon>16SrXI (Rice yellow dwarf group)</taxon>
    </lineage>
</organism>
<dbReference type="PROSITE" id="PS50880">
    <property type="entry name" value="TOPRIM"/>
    <property type="match status" value="1"/>
</dbReference>